<organism evidence="1 2">
    <name type="scientific">Smallanthus sonchifolius</name>
    <dbReference type="NCBI Taxonomy" id="185202"/>
    <lineage>
        <taxon>Eukaryota</taxon>
        <taxon>Viridiplantae</taxon>
        <taxon>Streptophyta</taxon>
        <taxon>Embryophyta</taxon>
        <taxon>Tracheophyta</taxon>
        <taxon>Spermatophyta</taxon>
        <taxon>Magnoliopsida</taxon>
        <taxon>eudicotyledons</taxon>
        <taxon>Gunneridae</taxon>
        <taxon>Pentapetalae</taxon>
        <taxon>asterids</taxon>
        <taxon>campanulids</taxon>
        <taxon>Asterales</taxon>
        <taxon>Asteraceae</taxon>
        <taxon>Asteroideae</taxon>
        <taxon>Heliantheae alliance</taxon>
        <taxon>Millerieae</taxon>
        <taxon>Smallanthus</taxon>
    </lineage>
</organism>
<proteinExistence type="predicted"/>
<name>A0ACB9IWV3_9ASTR</name>
<dbReference type="EMBL" id="CM042023">
    <property type="protein sequence ID" value="KAI3812490.1"/>
    <property type="molecule type" value="Genomic_DNA"/>
</dbReference>
<gene>
    <name evidence="1" type="ORF">L1987_17200</name>
</gene>
<reference evidence="2" key="1">
    <citation type="journal article" date="2022" name="Mol. Ecol. Resour.">
        <title>The genomes of chicory, endive, great burdock and yacon provide insights into Asteraceae palaeo-polyploidization history and plant inulin production.</title>
        <authorList>
            <person name="Fan W."/>
            <person name="Wang S."/>
            <person name="Wang H."/>
            <person name="Wang A."/>
            <person name="Jiang F."/>
            <person name="Liu H."/>
            <person name="Zhao H."/>
            <person name="Xu D."/>
            <person name="Zhang Y."/>
        </authorList>
    </citation>
    <scope>NUCLEOTIDE SEQUENCE [LARGE SCALE GENOMIC DNA]</scope>
    <source>
        <strain evidence="2">cv. Yunnan</strain>
    </source>
</reference>
<protein>
    <submittedName>
        <fullName evidence="1">Uncharacterized protein</fullName>
    </submittedName>
</protein>
<keyword evidence="2" id="KW-1185">Reference proteome</keyword>
<accession>A0ACB9IWV3</accession>
<comment type="caution">
    <text evidence="1">The sequence shown here is derived from an EMBL/GenBank/DDBJ whole genome shotgun (WGS) entry which is preliminary data.</text>
</comment>
<reference evidence="1 2" key="2">
    <citation type="journal article" date="2022" name="Mol. Ecol. Resour.">
        <title>The genomes of chicory, endive, great burdock and yacon provide insights into Asteraceae paleo-polyploidization history and plant inulin production.</title>
        <authorList>
            <person name="Fan W."/>
            <person name="Wang S."/>
            <person name="Wang H."/>
            <person name="Wang A."/>
            <person name="Jiang F."/>
            <person name="Liu H."/>
            <person name="Zhao H."/>
            <person name="Xu D."/>
            <person name="Zhang Y."/>
        </authorList>
    </citation>
    <scope>NUCLEOTIDE SEQUENCE [LARGE SCALE GENOMIC DNA]</scope>
    <source>
        <strain evidence="2">cv. Yunnan</strain>
        <tissue evidence="1">Leaves</tissue>
    </source>
</reference>
<evidence type="ECO:0000313" key="1">
    <source>
        <dbReference type="EMBL" id="KAI3812490.1"/>
    </source>
</evidence>
<evidence type="ECO:0000313" key="2">
    <source>
        <dbReference type="Proteomes" id="UP001056120"/>
    </source>
</evidence>
<dbReference type="Proteomes" id="UP001056120">
    <property type="component" value="Linkage Group LG06"/>
</dbReference>
<sequence>MVSSPSHGCVEKKHRWLTNKKVRLSLRLKMCSDRRLFMDLLKSYGPKAGGWISRIKGGLKLLRYTGRNFFVFQIWVL</sequence>